<accession>A0A938XZQ8</accession>
<dbReference type="AlphaFoldDB" id="A0A938XZQ8"/>
<keyword evidence="2" id="KW-1185">Reference proteome</keyword>
<dbReference type="Proteomes" id="UP000717624">
    <property type="component" value="Unassembled WGS sequence"/>
</dbReference>
<protein>
    <submittedName>
        <fullName evidence="1">Heme iron utilization protein</fullName>
    </submittedName>
</protein>
<dbReference type="EMBL" id="JAFBEB010000007">
    <property type="protein sequence ID" value="MBM7590726.1"/>
    <property type="molecule type" value="Genomic_DNA"/>
</dbReference>
<gene>
    <name evidence="1" type="ORF">JOD01_002336</name>
</gene>
<dbReference type="RefSeq" id="WP_204518475.1">
    <property type="nucleotide sequence ID" value="NZ_BAABIN010000016.1"/>
</dbReference>
<comment type="caution">
    <text evidence="1">The sequence shown here is derived from an EMBL/GenBank/DDBJ whole genome shotgun (WGS) entry which is preliminary data.</text>
</comment>
<organism evidence="1 2">
    <name type="scientific">Brevibacillus fulvus</name>
    <dbReference type="NCBI Taxonomy" id="1125967"/>
    <lineage>
        <taxon>Bacteria</taxon>
        <taxon>Bacillati</taxon>
        <taxon>Bacillota</taxon>
        <taxon>Bacilli</taxon>
        <taxon>Bacillales</taxon>
        <taxon>Paenibacillaceae</taxon>
        <taxon>Brevibacillus</taxon>
    </lineage>
</organism>
<evidence type="ECO:0000313" key="1">
    <source>
        <dbReference type="EMBL" id="MBM7590726.1"/>
    </source>
</evidence>
<evidence type="ECO:0000313" key="2">
    <source>
        <dbReference type="Proteomes" id="UP000717624"/>
    </source>
</evidence>
<name>A0A938XZQ8_9BACL</name>
<sequence>MSHTCIECGGLAQANSDFCSFCQTNHTSDYQRVREYLRENPNRTPMEIANATGVSISKILRYVRSGSFTIVNRDR</sequence>
<proteinExistence type="predicted"/>
<reference evidence="1" key="1">
    <citation type="submission" date="2021-01" db="EMBL/GenBank/DDBJ databases">
        <title>Genomic Encyclopedia of Type Strains, Phase IV (KMG-IV): sequencing the most valuable type-strain genomes for metagenomic binning, comparative biology and taxonomic classification.</title>
        <authorList>
            <person name="Goeker M."/>
        </authorList>
    </citation>
    <scope>NUCLEOTIDE SEQUENCE</scope>
    <source>
        <strain evidence="1">DSM 25523</strain>
    </source>
</reference>